<sequence>MLPTEEPLWNLVEDEFIENLETMLPFLFSLKLTSNLFDFSFVPQLLCLSQKQSTHIDVWH</sequence>
<dbReference type="EMBL" id="GGEC01010705">
    <property type="protein sequence ID" value="MBW91188.1"/>
    <property type="molecule type" value="Transcribed_RNA"/>
</dbReference>
<organism evidence="1">
    <name type="scientific">Rhizophora mucronata</name>
    <name type="common">Asiatic mangrove</name>
    <dbReference type="NCBI Taxonomy" id="61149"/>
    <lineage>
        <taxon>Eukaryota</taxon>
        <taxon>Viridiplantae</taxon>
        <taxon>Streptophyta</taxon>
        <taxon>Embryophyta</taxon>
        <taxon>Tracheophyta</taxon>
        <taxon>Spermatophyta</taxon>
        <taxon>Magnoliopsida</taxon>
        <taxon>eudicotyledons</taxon>
        <taxon>Gunneridae</taxon>
        <taxon>Pentapetalae</taxon>
        <taxon>rosids</taxon>
        <taxon>fabids</taxon>
        <taxon>Malpighiales</taxon>
        <taxon>Rhizophoraceae</taxon>
        <taxon>Rhizophora</taxon>
    </lineage>
</organism>
<name>A0A2P2JCJ7_RHIMU</name>
<reference evidence="1" key="1">
    <citation type="submission" date="2018-02" db="EMBL/GenBank/DDBJ databases">
        <title>Rhizophora mucronata_Transcriptome.</title>
        <authorList>
            <person name="Meera S.P."/>
            <person name="Sreeshan A."/>
            <person name="Augustine A."/>
        </authorList>
    </citation>
    <scope>NUCLEOTIDE SEQUENCE</scope>
    <source>
        <tissue evidence="1">Leaf</tissue>
    </source>
</reference>
<proteinExistence type="predicted"/>
<evidence type="ECO:0000313" key="1">
    <source>
        <dbReference type="EMBL" id="MBW91188.1"/>
    </source>
</evidence>
<protein>
    <submittedName>
        <fullName evidence="1">Uncharacterized protein</fullName>
    </submittedName>
</protein>
<accession>A0A2P2JCJ7</accession>
<dbReference type="AlphaFoldDB" id="A0A2P2JCJ7"/>